<dbReference type="GO" id="GO:0003824">
    <property type="term" value="F:catalytic activity"/>
    <property type="evidence" value="ECO:0007669"/>
    <property type="project" value="InterPro"/>
</dbReference>
<dbReference type="Proteomes" id="UP000631312">
    <property type="component" value="Unassembled WGS sequence"/>
</dbReference>
<dbReference type="SUPFAM" id="SSF56529">
    <property type="entry name" value="FAH"/>
    <property type="match status" value="1"/>
</dbReference>
<dbReference type="EMBL" id="BOMP01000198">
    <property type="protein sequence ID" value="GIE46300.1"/>
    <property type="molecule type" value="Genomic_DNA"/>
</dbReference>
<name>A0A7W7HKY8_9ACTN</name>
<evidence type="ECO:0000313" key="1">
    <source>
        <dbReference type="EMBL" id="GIE46300.1"/>
    </source>
</evidence>
<organism evidence="2 3">
    <name type="scientific">Actinoplanes lobatus</name>
    <dbReference type="NCBI Taxonomy" id="113568"/>
    <lineage>
        <taxon>Bacteria</taxon>
        <taxon>Bacillati</taxon>
        <taxon>Actinomycetota</taxon>
        <taxon>Actinomycetes</taxon>
        <taxon>Micromonosporales</taxon>
        <taxon>Micromonosporaceae</taxon>
        <taxon>Actinoplanes</taxon>
    </lineage>
</organism>
<accession>A0A7W7HKY8</accession>
<gene>
    <name evidence="1" type="ORF">Alo02nite_91980</name>
    <name evidence="2" type="ORF">BJ964_006627</name>
</gene>
<proteinExistence type="predicted"/>
<dbReference type="Proteomes" id="UP000590511">
    <property type="component" value="Unassembled WGS sequence"/>
</dbReference>
<dbReference type="InterPro" id="IPR036663">
    <property type="entry name" value="Fumarylacetoacetase_C_sf"/>
</dbReference>
<evidence type="ECO:0000313" key="3">
    <source>
        <dbReference type="Proteomes" id="UP000590511"/>
    </source>
</evidence>
<comment type="caution">
    <text evidence="2">The sequence shown here is derived from an EMBL/GenBank/DDBJ whole genome shotgun (WGS) entry which is preliminary data.</text>
</comment>
<reference evidence="2 3" key="1">
    <citation type="submission" date="2020-08" db="EMBL/GenBank/DDBJ databases">
        <title>Sequencing the genomes of 1000 actinobacteria strains.</title>
        <authorList>
            <person name="Klenk H.-P."/>
        </authorList>
    </citation>
    <scope>NUCLEOTIDE SEQUENCE [LARGE SCALE GENOMIC DNA]</scope>
    <source>
        <strain evidence="2 3">DSM 43150</strain>
    </source>
</reference>
<sequence length="57" mass="5803">MELSRGGRNPIILPDGTVRAFLEDGDEVRVSATAPGPGGTRISLGEVTGVVLPANDA</sequence>
<protein>
    <submittedName>
        <fullName evidence="2">Uncharacterized protein</fullName>
    </submittedName>
</protein>
<dbReference type="RefSeq" id="WP_203832968.1">
    <property type="nucleotide sequence ID" value="NZ_BOMP01000198.1"/>
</dbReference>
<keyword evidence="4" id="KW-1185">Reference proteome</keyword>
<evidence type="ECO:0000313" key="4">
    <source>
        <dbReference type="Proteomes" id="UP000631312"/>
    </source>
</evidence>
<reference evidence="1 4" key="2">
    <citation type="submission" date="2021-01" db="EMBL/GenBank/DDBJ databases">
        <title>Whole genome shotgun sequence of Actinoplanes lobatus NBRC 12513.</title>
        <authorList>
            <person name="Komaki H."/>
            <person name="Tamura T."/>
        </authorList>
    </citation>
    <scope>NUCLEOTIDE SEQUENCE [LARGE SCALE GENOMIC DNA]</scope>
    <source>
        <strain evidence="1 4">NBRC 12513</strain>
    </source>
</reference>
<dbReference type="AlphaFoldDB" id="A0A7W7HKY8"/>
<dbReference type="Gene3D" id="3.90.850.10">
    <property type="entry name" value="Fumarylacetoacetase-like, C-terminal domain"/>
    <property type="match status" value="1"/>
</dbReference>
<evidence type="ECO:0000313" key="2">
    <source>
        <dbReference type="EMBL" id="MBB4752466.1"/>
    </source>
</evidence>
<dbReference type="EMBL" id="JACHNC010000001">
    <property type="protein sequence ID" value="MBB4752466.1"/>
    <property type="molecule type" value="Genomic_DNA"/>
</dbReference>